<sequence>MEKNIFLLTLFHFSLITMMALTNGLPESIIDSNTIIEVNPLPHTSGFYYQPINKMQFVENIWTFVIEMDHGDIFMELDNLYEETHKFIKFISSETISNCSSNKIVQTELHTFVIKQILSLVKKHNDIDSKIPKSGVFDDHHELTLSRESAERGHGLRRKRGLLNFVGSVDKYLFGVMDSTDADLLHKVAAGENALNNQVKQLTEELISLSNYTEHMACIEKHRSDVCVYIEAKMSLFVAQINDIASLYTNLDRAVDDALSNRINSLFMTPKRLYTEMLNVTAHLPPKLSWPVPLEQKNMHHLINNNIVKSHVFITKDRTLLFIVEVPLISQQVFNVYQVVPIPLCSNDGKCAIIVPDSKYLGLSTNLQNYIRLDDDATKICKITLNNLLCYKPNIVYDSNGALLCDIKILLDNKNNGVVDVAKDCDVRIGKFDTEIFYPISQYNHWLYVLQADTKIVFDCDTEALIAPRIIKAGTGIIIGKLLDFNCKISTSKVEMSLVQMKSSLFSVVNLPIKTSFNLSTILNDLDKFEIDNFKSNTDLDHKNLNGMTQRLIDLRKRMENNTIFSAKETAFGTDNDEDNWFCWFVSIFNVSCHLAKSIVATLILMIVFVAAFRLYKCMCPGLCTDIFSCFRRNRATVVRVNSKLQFVDANENNHATIVQPYPSVKYHVGNNQHRDYYSSDNITNDDSEQVFIKKY</sequence>
<evidence type="ECO:0000313" key="3">
    <source>
        <dbReference type="Proteomes" id="UP000203768"/>
    </source>
</evidence>
<evidence type="ECO:0000313" key="2">
    <source>
        <dbReference type="EMBL" id="AGR56881.1"/>
    </source>
</evidence>
<proteinExistence type="predicted"/>
<dbReference type="InterPro" id="IPR022048">
    <property type="entry name" value="Envelope_fusion-like"/>
</dbReference>
<evidence type="ECO:0000256" key="1">
    <source>
        <dbReference type="SAM" id="Phobius"/>
    </source>
</evidence>
<dbReference type="KEGG" id="vg:16489529"/>
<dbReference type="RefSeq" id="YP_008378345.1">
    <property type="nucleotide sequence ID" value="NC_021923.1"/>
</dbReference>
<keyword evidence="1" id="KW-0812">Transmembrane</keyword>
<dbReference type="GeneID" id="16489529"/>
<keyword evidence="3" id="KW-1185">Reference proteome</keyword>
<keyword evidence="1" id="KW-1133">Transmembrane helix</keyword>
<dbReference type="Pfam" id="PF12259">
    <property type="entry name" value="Baculo_F"/>
    <property type="match status" value="1"/>
</dbReference>
<dbReference type="EMBL" id="KF158713">
    <property type="protein sequence ID" value="AGR56881.1"/>
    <property type="molecule type" value="Genomic_DNA"/>
</dbReference>
<dbReference type="Proteomes" id="UP000203768">
    <property type="component" value="Segment"/>
</dbReference>
<gene>
    <name evidence="2" type="ORF">Hesp129</name>
</gene>
<keyword evidence="1" id="KW-0472">Membrane</keyword>
<feature type="transmembrane region" description="Helical" evidence="1">
    <location>
        <begin position="595"/>
        <end position="616"/>
    </location>
</feature>
<dbReference type="OrthoDB" id="3109at10239"/>
<protein>
    <submittedName>
        <fullName evidence="2">F</fullName>
    </submittedName>
</protein>
<organism evidence="2 3">
    <name type="scientific">Hemileuca sp. nucleopolyhedrovirus</name>
    <dbReference type="NCBI Taxonomy" id="1367203"/>
    <lineage>
        <taxon>Viruses</taxon>
        <taxon>Viruses incertae sedis</taxon>
        <taxon>Naldaviricetes</taxon>
        <taxon>Lefavirales</taxon>
        <taxon>Baculoviridae</taxon>
        <taxon>Alphabaculovirus</taxon>
        <taxon>Alphabaculovirus heleucae</taxon>
        <taxon>Hemileuca species nucleopolyhedrovirus</taxon>
    </lineage>
</organism>
<accession>S5MK87</accession>
<name>S5MK87_9ABAC</name>
<reference evidence="2 3" key="1">
    <citation type="journal article" date="2013" name="Virus Genes">
        <title>The genome of a baculovirus isolated from Hemileuca sp. encodes a serpin ortholog.</title>
        <authorList>
            <person name="Rohrmann G.F."/>
            <person name="Erlandson M.A."/>
            <person name="Theilmann D.A."/>
        </authorList>
    </citation>
    <scope>NUCLEOTIDE SEQUENCE [LARGE SCALE GENOMIC DNA]</scope>
</reference>